<protein>
    <submittedName>
        <fullName evidence="1">Uncharacterized protein</fullName>
    </submittedName>
</protein>
<dbReference type="RefSeq" id="WP_045262657.1">
    <property type="nucleotide sequence ID" value="NZ_JYIV01000017.1"/>
</dbReference>
<dbReference type="PATRIC" id="fig|82380.10.peg.717"/>
<dbReference type="Proteomes" id="UP000033725">
    <property type="component" value="Unassembled WGS sequence"/>
</dbReference>
<accession>A0A0F0KYT6</accession>
<evidence type="ECO:0000313" key="1">
    <source>
        <dbReference type="EMBL" id="KJL25270.1"/>
    </source>
</evidence>
<organism evidence="1 2">
    <name type="scientific">Microbacterium oxydans</name>
    <dbReference type="NCBI Taxonomy" id="82380"/>
    <lineage>
        <taxon>Bacteria</taxon>
        <taxon>Bacillati</taxon>
        <taxon>Actinomycetota</taxon>
        <taxon>Actinomycetes</taxon>
        <taxon>Micrococcales</taxon>
        <taxon>Microbacteriaceae</taxon>
        <taxon>Microbacterium</taxon>
    </lineage>
</organism>
<proteinExistence type="predicted"/>
<name>A0A0F0KYT6_9MICO</name>
<comment type="caution">
    <text evidence="1">The sequence shown here is derived from an EMBL/GenBank/DDBJ whole genome shotgun (WGS) entry which is preliminary data.</text>
</comment>
<reference evidence="1 2" key="1">
    <citation type="submission" date="2015-02" db="EMBL/GenBank/DDBJ databases">
        <title>Draft genome sequences of ten Microbacterium spp. with emphasis on heavy metal contaminated environments.</title>
        <authorList>
            <person name="Corretto E."/>
        </authorList>
    </citation>
    <scope>NUCLEOTIDE SEQUENCE [LARGE SCALE GENOMIC DNA]</scope>
    <source>
        <strain evidence="1 2">BEL163</strain>
    </source>
</reference>
<gene>
    <name evidence="1" type="ORF">RN51_00717</name>
</gene>
<dbReference type="OrthoDB" id="5074162at2"/>
<sequence length="214" mass="23437">MATLTAPVAVTPIAIRELDREPRTRSRVYGSRFDLDAPYETQAPDGRTLRIVGIEIKEGGRDTDRAHLGQLFVNWALKDGSYSRITHIYGQPLDADTTAVVDAAVASSIAYLEALTPDGMTEITGVVNTSPVYTQTLPHHVPHVSFHVNTAEGPGYNVHADGELAERARLDLHRHASIAVVPRRIYRLSARQITPDLDAASFDVEDGESESITR</sequence>
<dbReference type="AlphaFoldDB" id="A0A0F0KYT6"/>
<dbReference type="EMBL" id="JYIV01000017">
    <property type="protein sequence ID" value="KJL25270.1"/>
    <property type="molecule type" value="Genomic_DNA"/>
</dbReference>
<evidence type="ECO:0000313" key="2">
    <source>
        <dbReference type="Proteomes" id="UP000033725"/>
    </source>
</evidence>